<gene>
    <name evidence="1" type="ORF">PLEPLA_LOCUS20837</name>
</gene>
<keyword evidence="2" id="KW-1185">Reference proteome</keyword>
<feature type="non-terminal residue" evidence="1">
    <location>
        <position position="1"/>
    </location>
</feature>
<reference evidence="1" key="1">
    <citation type="submission" date="2020-03" db="EMBL/GenBank/DDBJ databases">
        <authorList>
            <person name="Weist P."/>
        </authorList>
    </citation>
    <scope>NUCLEOTIDE SEQUENCE</scope>
</reference>
<comment type="caution">
    <text evidence="1">The sequence shown here is derived from an EMBL/GenBank/DDBJ whole genome shotgun (WGS) entry which is preliminary data.</text>
</comment>
<dbReference type="AlphaFoldDB" id="A0A9N7YPI3"/>
<accession>A0A9N7YPI3</accession>
<evidence type="ECO:0000313" key="1">
    <source>
        <dbReference type="EMBL" id="CAB1432751.1"/>
    </source>
</evidence>
<evidence type="ECO:0000313" key="2">
    <source>
        <dbReference type="Proteomes" id="UP001153269"/>
    </source>
</evidence>
<protein>
    <submittedName>
        <fullName evidence="1">Uncharacterized protein</fullName>
    </submittedName>
</protein>
<organism evidence="1 2">
    <name type="scientific">Pleuronectes platessa</name>
    <name type="common">European plaice</name>
    <dbReference type="NCBI Taxonomy" id="8262"/>
    <lineage>
        <taxon>Eukaryota</taxon>
        <taxon>Metazoa</taxon>
        <taxon>Chordata</taxon>
        <taxon>Craniata</taxon>
        <taxon>Vertebrata</taxon>
        <taxon>Euteleostomi</taxon>
        <taxon>Actinopterygii</taxon>
        <taxon>Neopterygii</taxon>
        <taxon>Teleostei</taxon>
        <taxon>Neoteleostei</taxon>
        <taxon>Acanthomorphata</taxon>
        <taxon>Carangaria</taxon>
        <taxon>Pleuronectiformes</taxon>
        <taxon>Pleuronectoidei</taxon>
        <taxon>Pleuronectidae</taxon>
        <taxon>Pleuronectes</taxon>
    </lineage>
</organism>
<name>A0A9N7YPI3_PLEPL</name>
<proteinExistence type="predicted"/>
<sequence length="109" mass="11890">VARHPPTLIGPIIFTTHTPHRGSSAVHGHAPQPTLAPIPPIDVNHCSTVDMAHKDGPTPHVTSHGKLKRKVPDEICDYQLHPELSACSYACLYGEVRLVPFCGTREACW</sequence>
<dbReference type="EMBL" id="CADEAL010001472">
    <property type="protein sequence ID" value="CAB1432751.1"/>
    <property type="molecule type" value="Genomic_DNA"/>
</dbReference>
<dbReference type="Proteomes" id="UP001153269">
    <property type="component" value="Unassembled WGS sequence"/>
</dbReference>